<feature type="compositionally biased region" description="Low complexity" evidence="1">
    <location>
        <begin position="36"/>
        <end position="46"/>
    </location>
</feature>
<dbReference type="RefSeq" id="XP_025354562.1">
    <property type="nucleotide sequence ID" value="XM_025501857.1"/>
</dbReference>
<evidence type="ECO:0000256" key="1">
    <source>
        <dbReference type="SAM" id="MobiDB-lite"/>
    </source>
</evidence>
<feature type="compositionally biased region" description="Polar residues" evidence="1">
    <location>
        <begin position="420"/>
        <end position="434"/>
    </location>
</feature>
<feature type="compositionally biased region" description="Polar residues" evidence="1">
    <location>
        <begin position="943"/>
        <end position="956"/>
    </location>
</feature>
<feature type="compositionally biased region" description="Polar residues" evidence="1">
    <location>
        <begin position="748"/>
        <end position="758"/>
    </location>
</feature>
<dbReference type="InParanoid" id="A0A316V9V9"/>
<dbReference type="OrthoDB" id="2556086at2759"/>
<protein>
    <submittedName>
        <fullName evidence="2">Uncharacterized protein</fullName>
    </submittedName>
</protein>
<feature type="region of interest" description="Disordered" evidence="1">
    <location>
        <begin position="416"/>
        <end position="437"/>
    </location>
</feature>
<feature type="region of interest" description="Disordered" evidence="1">
    <location>
        <begin position="743"/>
        <end position="799"/>
    </location>
</feature>
<feature type="compositionally biased region" description="Polar residues" evidence="1">
    <location>
        <begin position="976"/>
        <end position="998"/>
    </location>
</feature>
<feature type="region of interest" description="Disordered" evidence="1">
    <location>
        <begin position="223"/>
        <end position="277"/>
    </location>
</feature>
<evidence type="ECO:0000313" key="2">
    <source>
        <dbReference type="EMBL" id="PWN34260.1"/>
    </source>
</evidence>
<feature type="compositionally biased region" description="Polar residues" evidence="1">
    <location>
        <begin position="72"/>
        <end position="102"/>
    </location>
</feature>
<feature type="compositionally biased region" description="Polar residues" evidence="1">
    <location>
        <begin position="651"/>
        <end position="677"/>
    </location>
</feature>
<feature type="compositionally biased region" description="Polar residues" evidence="1">
    <location>
        <begin position="701"/>
        <end position="710"/>
    </location>
</feature>
<feature type="region of interest" description="Disordered" evidence="1">
    <location>
        <begin position="823"/>
        <end position="844"/>
    </location>
</feature>
<feature type="region of interest" description="Disordered" evidence="1">
    <location>
        <begin position="524"/>
        <end position="553"/>
    </location>
</feature>
<name>A0A316V9V9_9BASI</name>
<proteinExistence type="predicted"/>
<dbReference type="EMBL" id="KZ819604">
    <property type="protein sequence ID" value="PWN34260.1"/>
    <property type="molecule type" value="Genomic_DNA"/>
</dbReference>
<accession>A0A316V9V9</accession>
<dbReference type="Proteomes" id="UP000245771">
    <property type="component" value="Unassembled WGS sequence"/>
</dbReference>
<feature type="region of interest" description="Disordered" evidence="1">
    <location>
        <begin position="1336"/>
        <end position="1384"/>
    </location>
</feature>
<feature type="compositionally biased region" description="Low complexity" evidence="1">
    <location>
        <begin position="630"/>
        <end position="642"/>
    </location>
</feature>
<reference evidence="2 3" key="1">
    <citation type="journal article" date="2018" name="Mol. Biol. Evol.">
        <title>Broad Genomic Sampling Reveals a Smut Pathogenic Ancestry of the Fungal Clade Ustilaginomycotina.</title>
        <authorList>
            <person name="Kijpornyongpan T."/>
            <person name="Mondo S.J."/>
            <person name="Barry K."/>
            <person name="Sandor L."/>
            <person name="Lee J."/>
            <person name="Lipzen A."/>
            <person name="Pangilinan J."/>
            <person name="LaButti K."/>
            <person name="Hainaut M."/>
            <person name="Henrissat B."/>
            <person name="Grigoriev I.V."/>
            <person name="Spatafora J.W."/>
            <person name="Aime M.C."/>
        </authorList>
    </citation>
    <scope>NUCLEOTIDE SEQUENCE [LARGE SCALE GENOMIC DNA]</scope>
    <source>
        <strain evidence="2 3">MCA 3882</strain>
    </source>
</reference>
<evidence type="ECO:0000313" key="3">
    <source>
        <dbReference type="Proteomes" id="UP000245771"/>
    </source>
</evidence>
<sequence>MALSPTQRTFLEPDPASLQDTISVNPLSLYDRRGSKNSYASSSARSHGADSRASDGFYTPTYISSAEFRASRISNRRTSASNQGSQDQHQPNPISPRSQGSFQKDDSSPFMPVRKPKAEVNLFPVDVEDEETEDDAHTPLPLATPVSPSSNPLADWPQSPSDTIPTSQAGSTEGERSYGYLIDSYKRSWEIEATPSKIDPRSDSGVISPYMASFISVEEPKSSNHAFYPTHDLQSSRQDNIEQHKNTQPTFIIPKRRTSSRSGGPETPSIQNLRNVKVENDSLDGALEKIDHIYNSSITPLSSPDSMPQGNSTTFGAQNSASVSDVEFVSDDRKFTATTGYPNSLTSAGDSSNLIAFPGINAPNTFEQENKYLPVQSTNSSNSEVAAAALTTTPRSPLSKASVALQKLGNFRSNVFGGSIQKTDSAPSNFTSSSAKEEYSMTSPSSALALSGLPASFQAPMNENIEVNGIDAKNHYPPSSSRNLNGSSGLGGSQSVDGNIGGGNHAIGLSSIKGRLRTLSGSLRRMNSKSDHSNVDGVGQSFNEGPRERGSGSPLMHAILPSARQSALTLASLAAKKGSSPPISTSHLTTSSDIQSEILRPEDAAMPFIASQRFLRPATSPGIQRGPQMSSSSDTRTSSGWSAPITDETDNSSTLRPTLDTIANTPSSSGSVPTLNSIKRKPVPNLDPTARPRTASPAMIESNSSPQTLSVGKAPRLRNAMSSTALNIPTNAKEHNASVPAVLVPSNFGPQKRSSAASQFGPAYPRRRSSSASQQQNATPPILIRTTRNSEEESVSPLTKTRQLFDDTVDHQSSVDTVTQPIRMPRRGSTSSNRKPVPTILGLAGNNATSDITYDTANRARSSLGAEGHSMPSKSSTTSNTNISFNGYSLTAGGGSGSVQPLSPRSLGNWQGYGHSNVSVESTGSPLNTNIRLRTAPEAQRPSIVSTTGRPSIVSLTGSQTGFGTQSGSSQEHSSHNFPTQNRQQRVSRSSGTGIDSGLQTYLNEEDYQIIEDEPIVAKDLNLASIRHRVAPEFVNTGSRWTNPHRPLSIRSRRMSSDTLRDDAQSMFDGSTSTFNGEQGDMGKKSVLLGSDKEQKKRKGAVEAREKELTVEALSKAEMAYAHIDIWTESRRGKWIVKCPAPDDSYPAEQLPDISDPWMIPIDAKGIVRRKKLKSNIELSSTKTIIICPDCREAAQLNIAHNCSTCHGSERVEMVYTVQCVVRMAQFLPLKLPAALLLGTKQPHIKYIDAADPDHRTDILRDRALEGLQSSAARVIRVHNVQHGSRLLMGRVRITRIGVLTVSIHSAKSKIPRLFDVEDGANGQINEVTHFATTSSGRASVMSNGTSSNRASFSRKGSSAGLSVDHMPLPDDMDSVKSGKTNKSRGASSLFYSLAGKKKNGFGNASSPNLIQSAYQNNADSIPALPDHEDLGGFGRTHKRNNLSVSDPVPILDGQTQLQSTLYTSKANGKRSLKSLFRHH</sequence>
<dbReference type="GeneID" id="37023638"/>
<feature type="region of interest" description="Disordered" evidence="1">
    <location>
        <begin position="1421"/>
        <end position="1451"/>
    </location>
</feature>
<feature type="region of interest" description="Disordered" evidence="1">
    <location>
        <begin position="470"/>
        <end position="497"/>
    </location>
</feature>
<organism evidence="2 3">
    <name type="scientific">Meira miltonrushii</name>
    <dbReference type="NCBI Taxonomy" id="1280837"/>
    <lineage>
        <taxon>Eukaryota</taxon>
        <taxon>Fungi</taxon>
        <taxon>Dikarya</taxon>
        <taxon>Basidiomycota</taxon>
        <taxon>Ustilaginomycotina</taxon>
        <taxon>Exobasidiomycetes</taxon>
        <taxon>Exobasidiales</taxon>
        <taxon>Brachybasidiaceae</taxon>
        <taxon>Meira</taxon>
    </lineage>
</organism>
<feature type="compositionally biased region" description="Polar residues" evidence="1">
    <location>
        <begin position="146"/>
        <end position="171"/>
    </location>
</feature>
<keyword evidence="3" id="KW-1185">Reference proteome</keyword>
<feature type="region of interest" description="Disordered" evidence="1">
    <location>
        <begin position="615"/>
        <end position="712"/>
    </location>
</feature>
<feature type="compositionally biased region" description="Low complexity" evidence="1">
    <location>
        <begin position="957"/>
        <end position="971"/>
    </location>
</feature>
<gene>
    <name evidence="2" type="ORF">FA14DRAFT_191333</name>
</gene>
<feature type="compositionally biased region" description="Polar residues" evidence="1">
    <location>
        <begin position="1336"/>
        <end position="1361"/>
    </location>
</feature>
<feature type="region of interest" description="Disordered" evidence="1">
    <location>
        <begin position="1"/>
        <end position="117"/>
    </location>
</feature>
<feature type="region of interest" description="Disordered" evidence="1">
    <location>
        <begin position="129"/>
        <end position="175"/>
    </location>
</feature>
<feature type="region of interest" description="Disordered" evidence="1">
    <location>
        <begin position="934"/>
        <end position="998"/>
    </location>
</feature>